<dbReference type="GO" id="GO:0022857">
    <property type="term" value="F:transmembrane transporter activity"/>
    <property type="evidence" value="ECO:0007669"/>
    <property type="project" value="InterPro"/>
</dbReference>
<feature type="transmembrane region" description="Helical" evidence="6">
    <location>
        <begin position="327"/>
        <end position="348"/>
    </location>
</feature>
<comment type="caution">
    <text evidence="8">The sequence shown here is derived from an EMBL/GenBank/DDBJ whole genome shotgun (WGS) entry which is preliminary data.</text>
</comment>
<dbReference type="PANTHER" id="PTHR42718">
    <property type="entry name" value="MAJOR FACILITATOR SUPERFAMILY MULTIDRUG TRANSPORTER MFSC"/>
    <property type="match status" value="1"/>
</dbReference>
<dbReference type="GO" id="GO:0005886">
    <property type="term" value="C:plasma membrane"/>
    <property type="evidence" value="ECO:0007669"/>
    <property type="project" value="UniProtKB-SubCell"/>
</dbReference>
<organism evidence="8 9">
    <name type="scientific">Microbacterium natoriense</name>
    <dbReference type="NCBI Taxonomy" id="284570"/>
    <lineage>
        <taxon>Bacteria</taxon>
        <taxon>Bacillati</taxon>
        <taxon>Actinomycetota</taxon>
        <taxon>Actinomycetes</taxon>
        <taxon>Micrococcales</taxon>
        <taxon>Microbacteriaceae</taxon>
        <taxon>Microbacterium</taxon>
    </lineage>
</organism>
<keyword evidence="5 6" id="KW-0472">Membrane</keyword>
<dbReference type="Pfam" id="PF07690">
    <property type="entry name" value="MFS_1"/>
    <property type="match status" value="1"/>
</dbReference>
<gene>
    <name evidence="8" type="ORF">QFZ53_000126</name>
</gene>
<feature type="transmembrane region" description="Helical" evidence="6">
    <location>
        <begin position="62"/>
        <end position="80"/>
    </location>
</feature>
<comment type="subcellular location">
    <subcellularLocation>
        <location evidence="1">Cell membrane</location>
        <topology evidence="1">Multi-pass membrane protein</topology>
    </subcellularLocation>
</comment>
<sequence length="545" mass="57790">MSSAKEPGTPAPPSEERRSWAPMIGLFLAQVLMSFNVAALPISLGGMVEDFDVPPTTASSTIVVYGIAVAALVMTGAKLGQRIGWVLIFRVVVAVFAVSSVLMITAQTIDWAIGGQVLAGASAAIIVPALVALIAENYRGAQQATAVGSLGSARAFSGISAFLIGGTLGTFVGWRPIFFITLGLAVVVFLLSFRLRSDRGNPGIRIDLVASVLIGAAIVLLTLGFNNLNGWGIIAASPNAPFSVLGLSPAPVFVILGILLGQAFFLWTRRRMRLGKVPLVDLGVLGRGSERAAVYAMFIIVAMEAAVNFTVPTYIQVVQGRTPFDTSLAMMPFNLTVFLTATLIVRFYKRFSPRRIALFSFALTTAALVWLSFVVTNNWETLPTIIGLVAFGIGQGALVTLVFNVLVTAAPKELAGDVGSIRGTTQNLASAVGTAVMGGLLVTMLSMGFTQAVTDHPDLPPELMEQVDLDQVNFVSNDDLRAKFEETEATTAQIDAAVAINEEQRLRTLKLGFLVLAGISLAAALPASRLPRYRPEEIPDPSPTR</sequence>
<feature type="transmembrane region" description="Helical" evidence="6">
    <location>
        <begin position="385"/>
        <end position="407"/>
    </location>
</feature>
<feature type="transmembrane region" description="Helical" evidence="6">
    <location>
        <begin position="174"/>
        <end position="193"/>
    </location>
</feature>
<reference evidence="8 9" key="1">
    <citation type="submission" date="2023-07" db="EMBL/GenBank/DDBJ databases">
        <title>Comparative genomics of wheat-associated soil bacteria to identify genetic determinants of phenazine resistance.</title>
        <authorList>
            <person name="Mouncey N."/>
        </authorList>
    </citation>
    <scope>NUCLEOTIDE SEQUENCE [LARGE SCALE GENOMIC DNA]</scope>
    <source>
        <strain evidence="8 9">W4I9-1</strain>
    </source>
</reference>
<keyword evidence="9" id="KW-1185">Reference proteome</keyword>
<feature type="transmembrane region" description="Helical" evidence="6">
    <location>
        <begin position="245"/>
        <end position="267"/>
    </location>
</feature>
<protein>
    <submittedName>
        <fullName evidence="8">MFS family arabinose efflux permease</fullName>
    </submittedName>
</protein>
<feature type="transmembrane region" description="Helical" evidence="6">
    <location>
        <begin position="20"/>
        <end position="42"/>
    </location>
</feature>
<feature type="transmembrane region" description="Helical" evidence="6">
    <location>
        <begin position="87"/>
        <end position="105"/>
    </location>
</feature>
<dbReference type="RefSeq" id="WP_307292449.1">
    <property type="nucleotide sequence ID" value="NZ_JAUSXV010000001.1"/>
</dbReference>
<evidence type="ECO:0000256" key="3">
    <source>
        <dbReference type="ARBA" id="ARBA00022692"/>
    </source>
</evidence>
<dbReference type="Proteomes" id="UP001244427">
    <property type="component" value="Unassembled WGS sequence"/>
</dbReference>
<dbReference type="SUPFAM" id="SSF103473">
    <property type="entry name" value="MFS general substrate transporter"/>
    <property type="match status" value="1"/>
</dbReference>
<evidence type="ECO:0000256" key="6">
    <source>
        <dbReference type="SAM" id="Phobius"/>
    </source>
</evidence>
<name>A0AAW8ER48_9MICO</name>
<dbReference type="AlphaFoldDB" id="A0AAW8ER48"/>
<dbReference type="InterPro" id="IPR020846">
    <property type="entry name" value="MFS_dom"/>
</dbReference>
<dbReference type="PROSITE" id="PS50850">
    <property type="entry name" value="MFS"/>
    <property type="match status" value="1"/>
</dbReference>
<dbReference type="Gene3D" id="1.20.1720.10">
    <property type="entry name" value="Multidrug resistance protein D"/>
    <property type="match status" value="1"/>
</dbReference>
<accession>A0AAW8ER48</accession>
<evidence type="ECO:0000313" key="9">
    <source>
        <dbReference type="Proteomes" id="UP001244427"/>
    </source>
</evidence>
<feature type="transmembrane region" description="Helical" evidence="6">
    <location>
        <begin position="292"/>
        <end position="315"/>
    </location>
</feature>
<dbReference type="CDD" id="cd17321">
    <property type="entry name" value="MFS_MMR_MDR_like"/>
    <property type="match status" value="1"/>
</dbReference>
<feature type="transmembrane region" description="Helical" evidence="6">
    <location>
        <begin position="205"/>
        <end position="225"/>
    </location>
</feature>
<feature type="transmembrane region" description="Helical" evidence="6">
    <location>
        <begin position="147"/>
        <end position="168"/>
    </location>
</feature>
<evidence type="ECO:0000313" key="8">
    <source>
        <dbReference type="EMBL" id="MDQ0645930.1"/>
    </source>
</evidence>
<keyword evidence="4 6" id="KW-1133">Transmembrane helix</keyword>
<evidence type="ECO:0000259" key="7">
    <source>
        <dbReference type="PROSITE" id="PS50850"/>
    </source>
</evidence>
<feature type="domain" description="Major facilitator superfamily (MFS) profile" evidence="7">
    <location>
        <begin position="22"/>
        <end position="535"/>
    </location>
</feature>
<keyword evidence="2" id="KW-0813">Transport</keyword>
<dbReference type="InterPro" id="IPR036259">
    <property type="entry name" value="MFS_trans_sf"/>
</dbReference>
<dbReference type="PANTHER" id="PTHR42718:SF9">
    <property type="entry name" value="MAJOR FACILITATOR SUPERFAMILY MULTIDRUG TRANSPORTER MFSC"/>
    <property type="match status" value="1"/>
</dbReference>
<evidence type="ECO:0000256" key="4">
    <source>
        <dbReference type="ARBA" id="ARBA00022989"/>
    </source>
</evidence>
<evidence type="ECO:0000256" key="5">
    <source>
        <dbReference type="ARBA" id="ARBA00023136"/>
    </source>
</evidence>
<evidence type="ECO:0000256" key="2">
    <source>
        <dbReference type="ARBA" id="ARBA00022448"/>
    </source>
</evidence>
<keyword evidence="3 6" id="KW-0812">Transmembrane</keyword>
<dbReference type="EMBL" id="JAUSXV010000001">
    <property type="protein sequence ID" value="MDQ0645930.1"/>
    <property type="molecule type" value="Genomic_DNA"/>
</dbReference>
<evidence type="ECO:0000256" key="1">
    <source>
        <dbReference type="ARBA" id="ARBA00004651"/>
    </source>
</evidence>
<feature type="transmembrane region" description="Helical" evidence="6">
    <location>
        <begin position="428"/>
        <end position="449"/>
    </location>
</feature>
<proteinExistence type="predicted"/>
<feature type="transmembrane region" description="Helical" evidence="6">
    <location>
        <begin position="355"/>
        <end position="373"/>
    </location>
</feature>
<dbReference type="Gene3D" id="1.20.1250.20">
    <property type="entry name" value="MFS general substrate transporter like domains"/>
    <property type="match status" value="1"/>
</dbReference>
<feature type="transmembrane region" description="Helical" evidence="6">
    <location>
        <begin position="111"/>
        <end position="135"/>
    </location>
</feature>
<dbReference type="InterPro" id="IPR011701">
    <property type="entry name" value="MFS"/>
</dbReference>